<feature type="domain" description="Protein kinase" evidence="24">
    <location>
        <begin position="574"/>
        <end position="892"/>
    </location>
</feature>
<feature type="compositionally biased region" description="Basic and acidic residues" evidence="23">
    <location>
        <begin position="252"/>
        <end position="262"/>
    </location>
</feature>
<dbReference type="InterPro" id="IPR000719">
    <property type="entry name" value="Prot_kinase_dom"/>
</dbReference>
<dbReference type="InterPro" id="IPR017441">
    <property type="entry name" value="Protein_kinase_ATP_BS"/>
</dbReference>
<evidence type="ECO:0000256" key="2">
    <source>
        <dbReference type="ARBA" id="ARBA00004286"/>
    </source>
</evidence>
<dbReference type="STRING" id="1806994.A0A507C6L0"/>
<evidence type="ECO:0000256" key="16">
    <source>
        <dbReference type="ARBA" id="ARBA00023187"/>
    </source>
</evidence>
<dbReference type="Gene3D" id="3.30.200.20">
    <property type="entry name" value="Phosphorylase Kinase, domain 1"/>
    <property type="match status" value="1"/>
</dbReference>
<dbReference type="PROSITE" id="PS00107">
    <property type="entry name" value="PROTEIN_KINASE_ATP"/>
    <property type="match status" value="1"/>
</dbReference>
<evidence type="ECO:0000256" key="4">
    <source>
        <dbReference type="ARBA" id="ARBA00022454"/>
    </source>
</evidence>
<keyword evidence="14" id="KW-0832">Ubl conjugation</keyword>
<dbReference type="CDD" id="cd14135">
    <property type="entry name" value="STKc_PRP4"/>
    <property type="match status" value="1"/>
</dbReference>
<sequence length="1154" mass="128974">MADEEEGEIIETDLKSPDVSSVASKLVVLDVIDLDNVDSTSTGLKDNTASDITDDPARTASPRPNSDRDIPDDKHGRPSSSTSKRHHHSSDHRRRDKDDPTTDHKSSSRSSRRDSRDRHDNRDSRRRRRDDLDDRERSPSARHDYRDRRSSPGRRYTPAPHESSSRDGGSSSRTTTGRDYGSSKVSYNDHRGYSTDADRGPSTYSSSSRHTPPRDNRDYGRDAGRGESRSRNHLEHRNHSPPTSSSYNKSSTSHDHPRDRYSEAAVSSGKRPLSPDYDKGTIGPATKVRKLMDGKVGSAPESGSEEKSKEEEIIRPQVMDAVDEDRLIEERRQRRKALLEQYSKERAATSEVAGAAASGEALEVKSGAGAVDIRVANIKAADMSRIPSSDGSIDIPTPRDEEESAQPDIDVFSLEKHNEGTNAQQGDAAAGDDIDAADYNPDEDKKDDEYKLHHMQHPTASTTTTAAPTTTSNKRKQDDMFADSAMIDQSPSSKRKAVVIDDEDDMFAPIDDMFAPPASSANADGMSDTIKGAAHILESAPVVRISDNPSLLDNWDDPEGYYRVILGEVLEDRYHVYANLGRGVFSSVVKAKDTKDGDQDVAIKIIRNNETMYRAGIKEAGILRKLNETDPDDKKHVVRLLRQFEHRKHLCLVFESLSMNLREVLKKFGKNRGLNIRAVKIYSQQLFQALHLLKKCTIMHADIKPDNVLVSANKSSLKLCDLGSASDSSENEITPYLVSRFYRAPEISKYLHPNAKKGLNRFACTLYELYTGKILFPGRTNNQMLKLIMEVRGRFAKQMLRRGQFSSLHFDDDANFLQLDVDKLSGKDVKKTVQIPAQPPRDLKGFFSADAASVPRDEAALVTQFADLLDKCLQLNPEKRISPKEALLHPFISDRHIITTAYDSTNIKNSNIDTPPRLYLPVPVLDCIIEHTDAQNIVYSAALVSKEWNMTAIRKVYKTVDIYCNGFMGSLSWILQVPSPSNPIYSRFPLNYTKNLIAHTWPENSVREARYIVGKSIISCSVNLMSLDIRADQLSVLDYVSTSLVALTLRTAYDEDKKTSRSVSAPDWSRFAANRPNLRALDLRCPPPLCFSSRERDMDSDGWMSLAKGSRESLRHLHLQQLHTAISCAVHGTCTEHDTVEFFFSALPTGSLNL</sequence>
<dbReference type="PANTHER" id="PTHR24058">
    <property type="entry name" value="DUAL SPECIFICITY PROTEIN KINASE"/>
    <property type="match status" value="1"/>
</dbReference>
<feature type="compositionally biased region" description="Low complexity" evidence="23">
    <location>
        <begin position="240"/>
        <end position="251"/>
    </location>
</feature>
<dbReference type="EMBL" id="QEAO01000022">
    <property type="protein sequence ID" value="TPX33183.1"/>
    <property type="molecule type" value="Genomic_DNA"/>
</dbReference>
<feature type="region of interest" description="Disordered" evidence="23">
    <location>
        <begin position="1"/>
        <end position="318"/>
    </location>
</feature>
<keyword evidence="8" id="KW-0507">mRNA processing</keyword>
<dbReference type="GeneID" id="42005017"/>
<dbReference type="FunFam" id="1.10.510.10:FF:000078">
    <property type="entry name" value="Serine/threonine-protein kinase PRP4 homolog"/>
    <property type="match status" value="1"/>
</dbReference>
<feature type="compositionally biased region" description="Polar residues" evidence="23">
    <location>
        <begin position="39"/>
        <end position="51"/>
    </location>
</feature>
<keyword evidence="9" id="KW-0808">Transferase</keyword>
<dbReference type="InterPro" id="IPR011009">
    <property type="entry name" value="Kinase-like_dom_sf"/>
</dbReference>
<dbReference type="InterPro" id="IPR044092">
    <property type="entry name" value="STKc_PRP4"/>
</dbReference>
<evidence type="ECO:0000313" key="26">
    <source>
        <dbReference type="Proteomes" id="UP000319731"/>
    </source>
</evidence>
<keyword evidence="5" id="KW-1017">Isopeptide bond</keyword>
<keyword evidence="7" id="KW-0597">Phosphoprotein</keyword>
<gene>
    <name evidence="25" type="ORF">SmJEL517_g03792</name>
</gene>
<keyword evidence="26" id="KW-1185">Reference proteome</keyword>
<evidence type="ECO:0000256" key="19">
    <source>
        <dbReference type="ARBA" id="ARBA00023637"/>
    </source>
</evidence>
<feature type="region of interest" description="Disordered" evidence="23">
    <location>
        <begin position="382"/>
        <end position="495"/>
    </location>
</feature>
<dbReference type="PANTHER" id="PTHR24058:SF103">
    <property type="entry name" value="SERINE_THREONINE-PROTEIN KINASE PRP4 HOMOLOG"/>
    <property type="match status" value="1"/>
</dbReference>
<dbReference type="GO" id="GO:0045292">
    <property type="term" value="P:mRNA cis splicing, via spliceosome"/>
    <property type="evidence" value="ECO:0007669"/>
    <property type="project" value="InterPro"/>
</dbReference>
<feature type="compositionally biased region" description="Basic and acidic residues" evidence="23">
    <location>
        <begin position="187"/>
        <end position="199"/>
    </location>
</feature>
<evidence type="ECO:0000256" key="9">
    <source>
        <dbReference type="ARBA" id="ARBA00022679"/>
    </source>
</evidence>
<keyword evidence="17" id="KW-0539">Nucleus</keyword>
<evidence type="ECO:0000256" key="7">
    <source>
        <dbReference type="ARBA" id="ARBA00022553"/>
    </source>
</evidence>
<comment type="caution">
    <text evidence="25">The sequence shown here is derived from an EMBL/GenBank/DDBJ whole genome shotgun (WGS) entry which is preliminary data.</text>
</comment>
<dbReference type="GO" id="GO:0005524">
    <property type="term" value="F:ATP binding"/>
    <property type="evidence" value="ECO:0007669"/>
    <property type="project" value="UniProtKB-UniRule"/>
</dbReference>
<evidence type="ECO:0000256" key="13">
    <source>
        <dbReference type="ARBA" id="ARBA00022840"/>
    </source>
</evidence>
<dbReference type="PROSITE" id="PS50011">
    <property type="entry name" value="PROTEIN_KINASE_DOM"/>
    <property type="match status" value="1"/>
</dbReference>
<keyword evidence="13 22" id="KW-0067">ATP-binding</keyword>
<feature type="compositionally biased region" description="Basic and acidic residues" evidence="23">
    <location>
        <begin position="96"/>
        <end position="150"/>
    </location>
</feature>
<evidence type="ECO:0000256" key="5">
    <source>
        <dbReference type="ARBA" id="ARBA00022499"/>
    </source>
</evidence>
<feature type="compositionally biased region" description="Basic and acidic residues" evidence="23">
    <location>
        <begin position="65"/>
        <end position="76"/>
    </location>
</feature>
<dbReference type="PROSITE" id="PS00108">
    <property type="entry name" value="PROTEIN_KINASE_ST"/>
    <property type="match status" value="1"/>
</dbReference>
<dbReference type="FunFam" id="3.30.200.20:FF:000123">
    <property type="entry name" value="serine/threonine-protein kinase PRP4 homolog"/>
    <property type="match status" value="1"/>
</dbReference>
<evidence type="ECO:0000256" key="15">
    <source>
        <dbReference type="ARBA" id="ARBA00022990"/>
    </source>
</evidence>
<keyword evidence="16" id="KW-0508">mRNA splicing</keyword>
<proteinExistence type="inferred from homology"/>
<evidence type="ECO:0000256" key="6">
    <source>
        <dbReference type="ARBA" id="ARBA00022527"/>
    </source>
</evidence>
<evidence type="ECO:0000313" key="25">
    <source>
        <dbReference type="EMBL" id="TPX33183.1"/>
    </source>
</evidence>
<dbReference type="Gene3D" id="1.10.510.10">
    <property type="entry name" value="Transferase(Phosphotransferase) domain 1"/>
    <property type="match status" value="1"/>
</dbReference>
<dbReference type="GO" id="GO:0005694">
    <property type="term" value="C:chromosome"/>
    <property type="evidence" value="ECO:0007669"/>
    <property type="project" value="UniProtKB-SubCell"/>
</dbReference>
<evidence type="ECO:0000256" key="18">
    <source>
        <dbReference type="ARBA" id="ARBA00023596"/>
    </source>
</evidence>
<dbReference type="OrthoDB" id="9332038at2759"/>
<comment type="subcellular location">
    <subcellularLocation>
        <location evidence="2">Chromosome</location>
    </subcellularLocation>
    <subcellularLocation>
        <location evidence="1">Nucleus</location>
    </subcellularLocation>
</comment>
<protein>
    <recommendedName>
        <fullName evidence="19">Serine/threonine-protein kinase PRP4 homolog</fullName>
        <ecNumber evidence="3">2.7.11.1</ecNumber>
    </recommendedName>
    <alternativeName>
        <fullName evidence="20">PRP4 pre-mRNA-processing factor 4 homolog</fullName>
    </alternativeName>
</protein>
<evidence type="ECO:0000256" key="1">
    <source>
        <dbReference type="ARBA" id="ARBA00004123"/>
    </source>
</evidence>
<feature type="compositionally biased region" description="Basic and acidic residues" evidence="23">
    <location>
        <begin position="442"/>
        <end position="452"/>
    </location>
</feature>
<feature type="compositionally biased region" description="Basic and acidic residues" evidence="23">
    <location>
        <begin position="304"/>
        <end position="314"/>
    </location>
</feature>
<dbReference type="GO" id="GO:0004674">
    <property type="term" value="F:protein serine/threonine kinase activity"/>
    <property type="evidence" value="ECO:0007669"/>
    <property type="project" value="UniProtKB-KW"/>
</dbReference>
<evidence type="ECO:0000256" key="20">
    <source>
        <dbReference type="ARBA" id="ARBA00031858"/>
    </source>
</evidence>
<keyword evidence="15" id="KW-0007">Acetylation</keyword>
<feature type="binding site" evidence="22">
    <location>
        <position position="604"/>
    </location>
    <ligand>
        <name>ATP</name>
        <dbReference type="ChEBI" id="CHEBI:30616"/>
    </ligand>
</feature>
<comment type="subunit">
    <text evidence="21">Interacts with CLK1 C-terminus. Associates with the U5 snRNP and NCOR1 deacetylase complexes. Identified in the spliceosome C complex.</text>
</comment>
<dbReference type="AlphaFoldDB" id="A0A507C6L0"/>
<dbReference type="SUPFAM" id="SSF56112">
    <property type="entry name" value="Protein kinase-like (PK-like)"/>
    <property type="match status" value="1"/>
</dbReference>
<feature type="compositionally biased region" description="Basic residues" evidence="23">
    <location>
        <begin position="83"/>
        <end position="95"/>
    </location>
</feature>
<evidence type="ECO:0000256" key="23">
    <source>
        <dbReference type="SAM" id="MobiDB-lite"/>
    </source>
</evidence>
<dbReference type="InterPro" id="IPR008271">
    <property type="entry name" value="Ser/Thr_kinase_AS"/>
</dbReference>
<feature type="compositionally biased region" description="Acidic residues" evidence="23">
    <location>
        <begin position="1"/>
        <end position="11"/>
    </location>
</feature>
<evidence type="ECO:0000256" key="17">
    <source>
        <dbReference type="ARBA" id="ARBA00023242"/>
    </source>
</evidence>
<evidence type="ECO:0000256" key="21">
    <source>
        <dbReference type="ARBA" id="ARBA00046964"/>
    </source>
</evidence>
<keyword evidence="10" id="KW-0747">Spliceosome</keyword>
<dbReference type="InterPro" id="IPR050494">
    <property type="entry name" value="Ser_Thr_dual-spec_kinase"/>
</dbReference>
<feature type="compositionally biased region" description="Low complexity" evidence="23">
    <location>
        <begin position="458"/>
        <end position="472"/>
    </location>
</feature>
<feature type="compositionally biased region" description="Basic and acidic residues" evidence="23">
    <location>
        <begin position="212"/>
        <end position="238"/>
    </location>
</feature>
<evidence type="ECO:0000259" key="24">
    <source>
        <dbReference type="PROSITE" id="PS50011"/>
    </source>
</evidence>
<dbReference type="GO" id="GO:0005681">
    <property type="term" value="C:spliceosomal complex"/>
    <property type="evidence" value="ECO:0007669"/>
    <property type="project" value="UniProtKB-KW"/>
</dbReference>
<dbReference type="Pfam" id="PF00069">
    <property type="entry name" value="Pkinase"/>
    <property type="match status" value="1"/>
</dbReference>
<evidence type="ECO:0000256" key="14">
    <source>
        <dbReference type="ARBA" id="ARBA00022843"/>
    </source>
</evidence>
<dbReference type="EC" id="2.7.11.1" evidence="3"/>
<keyword evidence="4" id="KW-0158">Chromosome</keyword>
<evidence type="ECO:0000256" key="11">
    <source>
        <dbReference type="ARBA" id="ARBA00022741"/>
    </source>
</evidence>
<reference evidence="25 26" key="1">
    <citation type="journal article" date="2019" name="Sci. Rep.">
        <title>Comparative genomics of chytrid fungi reveal insights into the obligate biotrophic and pathogenic lifestyle of Synchytrium endobioticum.</title>
        <authorList>
            <person name="van de Vossenberg B.T.L.H."/>
            <person name="Warris S."/>
            <person name="Nguyen H.D.T."/>
            <person name="van Gent-Pelzer M.P.E."/>
            <person name="Joly D.L."/>
            <person name="van de Geest H.C."/>
            <person name="Bonants P.J.M."/>
            <person name="Smith D.S."/>
            <person name="Levesque C.A."/>
            <person name="van der Lee T.A.J."/>
        </authorList>
    </citation>
    <scope>NUCLEOTIDE SEQUENCE [LARGE SCALE GENOMIC DNA]</scope>
    <source>
        <strain evidence="25 26">JEL517</strain>
    </source>
</reference>
<accession>A0A507C6L0</accession>
<keyword evidence="12" id="KW-0418">Kinase</keyword>
<evidence type="ECO:0000256" key="12">
    <source>
        <dbReference type="ARBA" id="ARBA00022777"/>
    </source>
</evidence>
<evidence type="ECO:0000256" key="8">
    <source>
        <dbReference type="ARBA" id="ARBA00022664"/>
    </source>
</evidence>
<feature type="compositionally biased region" description="Low complexity" evidence="23">
    <location>
        <begin position="166"/>
        <end position="183"/>
    </location>
</feature>
<name>A0A507C6L0_9FUNG</name>
<evidence type="ECO:0000256" key="10">
    <source>
        <dbReference type="ARBA" id="ARBA00022728"/>
    </source>
</evidence>
<comment type="similarity">
    <text evidence="18">Belongs to the protein kinase superfamily. CMGC Ser/Thr protein kinase family.</text>
</comment>
<dbReference type="RefSeq" id="XP_031024225.1">
    <property type="nucleotide sequence ID" value="XM_031169720.1"/>
</dbReference>
<keyword evidence="6" id="KW-0723">Serine/threonine-protein kinase</keyword>
<evidence type="ECO:0000256" key="3">
    <source>
        <dbReference type="ARBA" id="ARBA00012513"/>
    </source>
</evidence>
<evidence type="ECO:0000256" key="22">
    <source>
        <dbReference type="PROSITE-ProRule" id="PRU10141"/>
    </source>
</evidence>
<dbReference type="Proteomes" id="UP000319731">
    <property type="component" value="Unassembled WGS sequence"/>
</dbReference>
<organism evidence="25 26">
    <name type="scientific">Synchytrium microbalum</name>
    <dbReference type="NCBI Taxonomy" id="1806994"/>
    <lineage>
        <taxon>Eukaryota</taxon>
        <taxon>Fungi</taxon>
        <taxon>Fungi incertae sedis</taxon>
        <taxon>Chytridiomycota</taxon>
        <taxon>Chytridiomycota incertae sedis</taxon>
        <taxon>Chytridiomycetes</taxon>
        <taxon>Synchytriales</taxon>
        <taxon>Synchytriaceae</taxon>
        <taxon>Synchytrium</taxon>
    </lineage>
</organism>
<keyword evidence="11 22" id="KW-0547">Nucleotide-binding</keyword>
<dbReference type="SMART" id="SM00220">
    <property type="entry name" value="S_TKc"/>
    <property type="match status" value="1"/>
</dbReference>